<comment type="caution">
    <text evidence="1">The sequence shown here is derived from an EMBL/GenBank/DDBJ whole genome shotgun (WGS) entry which is preliminary data.</text>
</comment>
<keyword evidence="2" id="KW-1185">Reference proteome</keyword>
<accession>A0ABS0N3G2</accession>
<gene>
    <name evidence="1" type="ORF">I5L03_07955</name>
</gene>
<protein>
    <submittedName>
        <fullName evidence="1">AHH domain-containing protein</fullName>
    </submittedName>
</protein>
<dbReference type="Proteomes" id="UP000602442">
    <property type="component" value="Unassembled WGS sequence"/>
</dbReference>
<name>A0ABS0N3G2_9SPHN</name>
<dbReference type="InterPro" id="IPR032871">
    <property type="entry name" value="AHH_dom_containing"/>
</dbReference>
<proteinExistence type="predicted"/>
<dbReference type="EMBL" id="JAEANY010000002">
    <property type="protein sequence ID" value="MBH5322516.1"/>
    <property type="molecule type" value="Genomic_DNA"/>
</dbReference>
<evidence type="ECO:0000313" key="2">
    <source>
        <dbReference type="Proteomes" id="UP000602442"/>
    </source>
</evidence>
<reference evidence="1 2" key="1">
    <citation type="submission" date="2020-11" db="EMBL/GenBank/DDBJ databases">
        <title>Erythrobacter sediminis sp. nov., a marine bacterium from a tidal flat of Garorim Bay.</title>
        <authorList>
            <person name="Kim D."/>
            <person name="Yoo Y."/>
            <person name="Kim J.-J."/>
        </authorList>
    </citation>
    <scope>NUCLEOTIDE SEQUENCE [LARGE SCALE GENOMIC DNA]</scope>
    <source>
        <strain evidence="1 2">JGD-13</strain>
    </source>
</reference>
<evidence type="ECO:0000313" key="1">
    <source>
        <dbReference type="EMBL" id="MBH5322516.1"/>
    </source>
</evidence>
<sequence>MQRHHLLPREVVISRCFRRMSEVLGRAEVGYSDFRRNGLLLPATVAAAMRTTLPLHRGPHRRYNEMVATRVGQIEASWSRYRRQNDARAGGEALTRLRLLQRALRRGLMQREHFSMRLNRKDPFRAGVDFAELDGMAEQLWAASAIATET</sequence>
<dbReference type="Pfam" id="PF14412">
    <property type="entry name" value="AHH"/>
    <property type="match status" value="1"/>
</dbReference>
<organism evidence="1 2">
    <name type="scientific">Aurantiacibacter sediminis</name>
    <dbReference type="NCBI Taxonomy" id="2793064"/>
    <lineage>
        <taxon>Bacteria</taxon>
        <taxon>Pseudomonadati</taxon>
        <taxon>Pseudomonadota</taxon>
        <taxon>Alphaproteobacteria</taxon>
        <taxon>Sphingomonadales</taxon>
        <taxon>Erythrobacteraceae</taxon>
        <taxon>Aurantiacibacter</taxon>
    </lineage>
</organism>